<evidence type="ECO:0000256" key="2">
    <source>
        <dbReference type="SAM" id="Phobius"/>
    </source>
</evidence>
<name>A0ABN3EJP6_9ACTN</name>
<feature type="transmembrane region" description="Helical" evidence="2">
    <location>
        <begin position="66"/>
        <end position="84"/>
    </location>
</feature>
<evidence type="ECO:0000256" key="1">
    <source>
        <dbReference type="SAM" id="MobiDB-lite"/>
    </source>
</evidence>
<feature type="transmembrane region" description="Helical" evidence="2">
    <location>
        <begin position="127"/>
        <end position="147"/>
    </location>
</feature>
<protein>
    <submittedName>
        <fullName evidence="3">Membrane protein</fullName>
    </submittedName>
</protein>
<reference evidence="3 4" key="1">
    <citation type="journal article" date="2019" name="Int. J. Syst. Evol. Microbiol.">
        <title>The Global Catalogue of Microorganisms (GCM) 10K type strain sequencing project: providing services to taxonomists for standard genome sequencing and annotation.</title>
        <authorList>
            <consortium name="The Broad Institute Genomics Platform"/>
            <consortium name="The Broad Institute Genome Sequencing Center for Infectious Disease"/>
            <person name="Wu L."/>
            <person name="Ma J."/>
        </authorList>
    </citation>
    <scope>NUCLEOTIDE SEQUENCE [LARGE SCALE GENOMIC DNA]</scope>
    <source>
        <strain evidence="3 4">JCM 7356</strain>
    </source>
</reference>
<sequence>MARLMLVADGRATEMASNIHAHAPLDGMTMVLRKLPQVTVLFWMLKTVAVTLGESAGDLIGISFKLGYITTAFLFLAFFLVVIVAQVRAKRFHPPLYWSVVLGTSMVGTEVSDFLNRGFGHGSAPDGIGYTSGAVILTALLALVFLVWWCTGQTYNVENISSRTGEILYWIAILVSNTLGTSSGDWLSDDTGLGFRNAFLVIAGIMVLIVGLYYLTSINQMTLFWLAFILTRPLGAAGGDALTKPTAQGGLGWGTAGGTAALSALLLVLIAYQTWHIRRHPLAPLPIPVDRRTGQPQRPNGALVQPAAASGSSPG</sequence>
<feature type="region of interest" description="Disordered" evidence="1">
    <location>
        <begin position="288"/>
        <end position="315"/>
    </location>
</feature>
<keyword evidence="2" id="KW-1133">Transmembrane helix</keyword>
<keyword evidence="4" id="KW-1185">Reference proteome</keyword>
<feature type="transmembrane region" description="Helical" evidence="2">
    <location>
        <begin position="167"/>
        <end position="187"/>
    </location>
</feature>
<keyword evidence="2" id="KW-0812">Transmembrane</keyword>
<evidence type="ECO:0000313" key="4">
    <source>
        <dbReference type="Proteomes" id="UP001500305"/>
    </source>
</evidence>
<feature type="transmembrane region" description="Helical" evidence="2">
    <location>
        <begin position="222"/>
        <end position="239"/>
    </location>
</feature>
<keyword evidence="2" id="KW-0472">Membrane</keyword>
<feature type="transmembrane region" description="Helical" evidence="2">
    <location>
        <begin position="193"/>
        <end position="215"/>
    </location>
</feature>
<dbReference type="RefSeq" id="WP_344638801.1">
    <property type="nucleotide sequence ID" value="NZ_BAAATR010000025.1"/>
</dbReference>
<accession>A0ABN3EJP6</accession>
<dbReference type="Proteomes" id="UP001500305">
    <property type="component" value="Unassembled WGS sequence"/>
</dbReference>
<comment type="caution">
    <text evidence="3">The sequence shown here is derived from an EMBL/GenBank/DDBJ whole genome shotgun (WGS) entry which is preliminary data.</text>
</comment>
<dbReference type="InterPro" id="IPR007136">
    <property type="entry name" value="DUF347"/>
</dbReference>
<organism evidence="3 4">
    <name type="scientific">Kitasatospora cystarginea</name>
    <dbReference type="NCBI Taxonomy" id="58350"/>
    <lineage>
        <taxon>Bacteria</taxon>
        <taxon>Bacillati</taxon>
        <taxon>Actinomycetota</taxon>
        <taxon>Actinomycetes</taxon>
        <taxon>Kitasatosporales</taxon>
        <taxon>Streptomycetaceae</taxon>
        <taxon>Kitasatospora</taxon>
    </lineage>
</organism>
<feature type="transmembrane region" description="Helical" evidence="2">
    <location>
        <begin position="38"/>
        <end position="60"/>
    </location>
</feature>
<dbReference type="Pfam" id="PF03988">
    <property type="entry name" value="DUF347"/>
    <property type="match status" value="4"/>
</dbReference>
<proteinExistence type="predicted"/>
<dbReference type="EMBL" id="BAAATR010000025">
    <property type="protein sequence ID" value="GAA2260417.1"/>
    <property type="molecule type" value="Genomic_DNA"/>
</dbReference>
<evidence type="ECO:0000313" key="3">
    <source>
        <dbReference type="EMBL" id="GAA2260417.1"/>
    </source>
</evidence>
<gene>
    <name evidence="3" type="ORF">GCM10010430_50610</name>
</gene>
<feature type="transmembrane region" description="Helical" evidence="2">
    <location>
        <begin position="251"/>
        <end position="272"/>
    </location>
</feature>
<feature type="transmembrane region" description="Helical" evidence="2">
    <location>
        <begin position="96"/>
        <end position="115"/>
    </location>
</feature>